<evidence type="ECO:0000256" key="2">
    <source>
        <dbReference type="ARBA" id="ARBA00004651"/>
    </source>
</evidence>
<dbReference type="OrthoDB" id="5348736at2"/>
<keyword evidence="5" id="KW-0597">Phosphoprotein</keyword>
<dbReference type="Gene3D" id="3.30.450.20">
    <property type="entry name" value="PAS domain"/>
    <property type="match status" value="2"/>
</dbReference>
<dbReference type="SMART" id="SM00387">
    <property type="entry name" value="HATPase_c"/>
    <property type="match status" value="1"/>
</dbReference>
<evidence type="ECO:0000256" key="10">
    <source>
        <dbReference type="ARBA" id="ARBA00022840"/>
    </source>
</evidence>
<evidence type="ECO:0000313" key="16">
    <source>
        <dbReference type="EMBL" id="RXJ82845.1"/>
    </source>
</evidence>
<dbReference type="EC" id="2.7.13.3" evidence="3"/>
<dbReference type="InterPro" id="IPR003594">
    <property type="entry name" value="HATPase_dom"/>
</dbReference>
<dbReference type="PANTHER" id="PTHR43065:SF46">
    <property type="entry name" value="C4-DICARBOXYLATE TRANSPORT SENSOR PROTEIN DCTB"/>
    <property type="match status" value="1"/>
</dbReference>
<evidence type="ECO:0000256" key="5">
    <source>
        <dbReference type="ARBA" id="ARBA00022553"/>
    </source>
</evidence>
<feature type="transmembrane region" description="Helical" evidence="14">
    <location>
        <begin position="12"/>
        <end position="34"/>
    </location>
</feature>
<evidence type="ECO:0000256" key="11">
    <source>
        <dbReference type="ARBA" id="ARBA00022989"/>
    </source>
</evidence>
<evidence type="ECO:0000256" key="1">
    <source>
        <dbReference type="ARBA" id="ARBA00000085"/>
    </source>
</evidence>
<evidence type="ECO:0000256" key="6">
    <source>
        <dbReference type="ARBA" id="ARBA00022679"/>
    </source>
</evidence>
<protein>
    <recommendedName>
        <fullName evidence="3">histidine kinase</fullName>
        <ecNumber evidence="3">2.7.13.3</ecNumber>
    </recommendedName>
</protein>
<dbReference type="InterPro" id="IPR036890">
    <property type="entry name" value="HATPase_C_sf"/>
</dbReference>
<dbReference type="PROSITE" id="PS50109">
    <property type="entry name" value="HIS_KIN"/>
    <property type="match status" value="1"/>
</dbReference>
<keyword evidence="13 14" id="KW-0472">Membrane</keyword>
<dbReference type="InterPro" id="IPR004010">
    <property type="entry name" value="Double_Cache_2"/>
</dbReference>
<dbReference type="InterPro" id="IPR005467">
    <property type="entry name" value="His_kinase_dom"/>
</dbReference>
<keyword evidence="8" id="KW-0547">Nucleotide-binding</keyword>
<dbReference type="CDD" id="cd00082">
    <property type="entry name" value="HisKA"/>
    <property type="match status" value="1"/>
</dbReference>
<dbReference type="EMBL" id="PDJZ01000025">
    <property type="protein sequence ID" value="RXJ82845.1"/>
    <property type="molecule type" value="Genomic_DNA"/>
</dbReference>
<keyword evidence="4" id="KW-1003">Cell membrane</keyword>
<dbReference type="SMART" id="SM01049">
    <property type="entry name" value="Cache_2"/>
    <property type="match status" value="2"/>
</dbReference>
<keyword evidence="10" id="KW-0067">ATP-binding</keyword>
<dbReference type="AlphaFoldDB" id="A0A4V1LV48"/>
<evidence type="ECO:0000256" key="13">
    <source>
        <dbReference type="ARBA" id="ARBA00023136"/>
    </source>
</evidence>
<keyword evidence="11 14" id="KW-1133">Transmembrane helix</keyword>
<proteinExistence type="predicted"/>
<evidence type="ECO:0000256" key="8">
    <source>
        <dbReference type="ARBA" id="ARBA00022741"/>
    </source>
</evidence>
<sequence length="643" mass="75488">MDFLNKENNIIRLIQFGAIISIIIVSFVITQIFIKEKKSNLDADVKKMEENYLSFNKVVVENLVNKIYNLIELERKFEKEDFNNEIKEEVTQAYSLILSIYNEKINEKEFSKEKIIESIKNALRDTRFNNDGYFFLYKMDGENIFNGEFPEIEGKNLWEYTDSKGTFLLKEMNEILKSKDETFYEWFWKEKFNDEIEYKKIGFFKKIPELNMFVGAGYYEKNLKKRTQDRILKKLNSFELKAPEHIFIYNLDGTCLVNPKKELIGTNRYNVKSEDGKFNLKDMINFSIKNKEGFIEYSSTVKLNESLISNNKISFVKLYENWNWMIGSGFYLEELNNRIIEKKEDLILSNKKTINEIVLIAIIITFFMIIISFYLSRLINNIFFEYKKRIDLEMSNTLEKEKLLMQQSKMATMGEMIASIAHQWKQPLSLISLSNGLLKINNEIKDFSTPQEITNAIENIDNSVHNLSQTIDDFRNFFSPNKEKVVFDISEAFEDTFKLINSQFKNNDIEIIKEIKNIELLGYKNELLQVLINLLKNSKEALVEKSNSIKKYIFITVENNQNKVIIKIKDNAGGISKENLNKVFDAYFTTKEKSGGTGIGLYICKQIIENSMKGEITVSNVEYKYEDENYMGAEFRIIIPIKL</sequence>
<name>A0A4V1LV48_9BACT</name>
<evidence type="ECO:0000256" key="7">
    <source>
        <dbReference type="ARBA" id="ARBA00022692"/>
    </source>
</evidence>
<dbReference type="InterPro" id="IPR004358">
    <property type="entry name" value="Sig_transdc_His_kin-like_C"/>
</dbReference>
<reference evidence="16 17" key="1">
    <citation type="submission" date="2017-10" db="EMBL/GenBank/DDBJ databases">
        <title>Genomics of the genus Arcobacter.</title>
        <authorList>
            <person name="Perez-Cataluna A."/>
            <person name="Figueras M.J."/>
        </authorList>
    </citation>
    <scope>NUCLEOTIDE SEQUENCE [LARGE SCALE GENOMIC DNA]</scope>
    <source>
        <strain evidence="16 17">F26</strain>
    </source>
</reference>
<evidence type="ECO:0000313" key="17">
    <source>
        <dbReference type="Proteomes" id="UP000290870"/>
    </source>
</evidence>
<evidence type="ECO:0000256" key="14">
    <source>
        <dbReference type="SAM" id="Phobius"/>
    </source>
</evidence>
<evidence type="ECO:0000259" key="15">
    <source>
        <dbReference type="PROSITE" id="PS50109"/>
    </source>
</evidence>
<dbReference type="Pfam" id="PF02518">
    <property type="entry name" value="HATPase_c"/>
    <property type="match status" value="1"/>
</dbReference>
<dbReference type="SUPFAM" id="SSF55874">
    <property type="entry name" value="ATPase domain of HSP90 chaperone/DNA topoisomerase II/histidine kinase"/>
    <property type="match status" value="1"/>
</dbReference>
<dbReference type="InterPro" id="IPR033480">
    <property type="entry name" value="sCache_2"/>
</dbReference>
<evidence type="ECO:0000256" key="4">
    <source>
        <dbReference type="ARBA" id="ARBA00022475"/>
    </source>
</evidence>
<keyword evidence="12" id="KW-0902">Two-component regulatory system</keyword>
<dbReference type="Pfam" id="PF00512">
    <property type="entry name" value="HisKA"/>
    <property type="match status" value="1"/>
</dbReference>
<feature type="domain" description="Histidine kinase" evidence="15">
    <location>
        <begin position="419"/>
        <end position="643"/>
    </location>
</feature>
<comment type="subcellular location">
    <subcellularLocation>
        <location evidence="2">Cell membrane</location>
        <topology evidence="2">Multi-pass membrane protein</topology>
    </subcellularLocation>
</comment>
<gene>
    <name evidence="16" type="ORF">CRU90_12410</name>
</gene>
<organism evidence="16 17">
    <name type="scientific">Arcobacter cloacae</name>
    <dbReference type="NCBI Taxonomy" id="1054034"/>
    <lineage>
        <taxon>Bacteria</taxon>
        <taxon>Pseudomonadati</taxon>
        <taxon>Campylobacterota</taxon>
        <taxon>Epsilonproteobacteria</taxon>
        <taxon>Campylobacterales</taxon>
        <taxon>Arcobacteraceae</taxon>
        <taxon>Arcobacter</taxon>
    </lineage>
</organism>
<dbReference type="PANTHER" id="PTHR43065">
    <property type="entry name" value="SENSOR HISTIDINE KINASE"/>
    <property type="match status" value="1"/>
</dbReference>
<dbReference type="GO" id="GO:0000155">
    <property type="term" value="F:phosphorelay sensor kinase activity"/>
    <property type="evidence" value="ECO:0007669"/>
    <property type="project" value="InterPro"/>
</dbReference>
<comment type="caution">
    <text evidence="16">The sequence shown here is derived from an EMBL/GenBank/DDBJ whole genome shotgun (WGS) entry which is preliminary data.</text>
</comment>
<keyword evidence="6" id="KW-0808">Transferase</keyword>
<dbReference type="InterPro" id="IPR036097">
    <property type="entry name" value="HisK_dim/P_sf"/>
</dbReference>
<dbReference type="RefSeq" id="WP_128987591.1">
    <property type="nucleotide sequence ID" value="NZ_PDJZ01000025.1"/>
</dbReference>
<dbReference type="SUPFAM" id="SSF47384">
    <property type="entry name" value="Homodimeric domain of signal transducing histidine kinase"/>
    <property type="match status" value="1"/>
</dbReference>
<dbReference type="Pfam" id="PF08269">
    <property type="entry name" value="dCache_2"/>
    <property type="match status" value="1"/>
</dbReference>
<dbReference type="Gene3D" id="3.30.565.10">
    <property type="entry name" value="Histidine kinase-like ATPase, C-terminal domain"/>
    <property type="match status" value="1"/>
</dbReference>
<evidence type="ECO:0000256" key="3">
    <source>
        <dbReference type="ARBA" id="ARBA00012438"/>
    </source>
</evidence>
<accession>A0A4V1LV48</accession>
<keyword evidence="7 14" id="KW-0812">Transmembrane</keyword>
<dbReference type="GO" id="GO:0005886">
    <property type="term" value="C:plasma membrane"/>
    <property type="evidence" value="ECO:0007669"/>
    <property type="project" value="UniProtKB-SubCell"/>
</dbReference>
<dbReference type="Proteomes" id="UP000290870">
    <property type="component" value="Unassembled WGS sequence"/>
</dbReference>
<dbReference type="InterPro" id="IPR003661">
    <property type="entry name" value="HisK_dim/P_dom"/>
</dbReference>
<dbReference type="GO" id="GO:0005524">
    <property type="term" value="F:ATP binding"/>
    <property type="evidence" value="ECO:0007669"/>
    <property type="project" value="UniProtKB-KW"/>
</dbReference>
<comment type="catalytic activity">
    <reaction evidence="1">
        <text>ATP + protein L-histidine = ADP + protein N-phospho-L-histidine.</text>
        <dbReference type="EC" id="2.7.13.3"/>
    </reaction>
</comment>
<evidence type="ECO:0000256" key="12">
    <source>
        <dbReference type="ARBA" id="ARBA00023012"/>
    </source>
</evidence>
<evidence type="ECO:0000256" key="9">
    <source>
        <dbReference type="ARBA" id="ARBA00022777"/>
    </source>
</evidence>
<keyword evidence="9" id="KW-0418">Kinase</keyword>
<dbReference type="PRINTS" id="PR00344">
    <property type="entry name" value="BCTRLSENSOR"/>
</dbReference>
<dbReference type="Gene3D" id="1.10.287.130">
    <property type="match status" value="1"/>
</dbReference>
<feature type="transmembrane region" description="Helical" evidence="14">
    <location>
        <begin position="357"/>
        <end position="375"/>
    </location>
</feature>